<sequence length="68" mass="7310">MVGCAREARLLSAAEWWVARAVPRAPNPSFVCRPWPLLAQFPAPLNPLSSAGRGRLIAQFPAPLKACG</sequence>
<gene>
    <name evidence="1" type="ORF">GCM10010394_59360</name>
</gene>
<accession>A0ABN1GVJ0</accession>
<keyword evidence="2" id="KW-1185">Reference proteome</keyword>
<proteinExistence type="predicted"/>
<protein>
    <submittedName>
        <fullName evidence="1">Uncharacterized protein</fullName>
    </submittedName>
</protein>
<evidence type="ECO:0000313" key="2">
    <source>
        <dbReference type="Proteomes" id="UP001500668"/>
    </source>
</evidence>
<evidence type="ECO:0000313" key="1">
    <source>
        <dbReference type="EMBL" id="GAA0620895.1"/>
    </source>
</evidence>
<organism evidence="1 2">
    <name type="scientific">Streptomyces crystallinus</name>
    <dbReference type="NCBI Taxonomy" id="68191"/>
    <lineage>
        <taxon>Bacteria</taxon>
        <taxon>Bacillati</taxon>
        <taxon>Actinomycetota</taxon>
        <taxon>Actinomycetes</taxon>
        <taxon>Kitasatosporales</taxon>
        <taxon>Streptomycetaceae</taxon>
        <taxon>Streptomyces</taxon>
    </lineage>
</organism>
<reference evidence="1 2" key="1">
    <citation type="journal article" date="2019" name="Int. J. Syst. Evol. Microbiol.">
        <title>The Global Catalogue of Microorganisms (GCM) 10K type strain sequencing project: providing services to taxonomists for standard genome sequencing and annotation.</title>
        <authorList>
            <consortium name="The Broad Institute Genomics Platform"/>
            <consortium name="The Broad Institute Genome Sequencing Center for Infectious Disease"/>
            <person name="Wu L."/>
            <person name="Ma J."/>
        </authorList>
    </citation>
    <scope>NUCLEOTIDE SEQUENCE [LARGE SCALE GENOMIC DNA]</scope>
    <source>
        <strain evidence="1 2">JCM 5067</strain>
    </source>
</reference>
<comment type="caution">
    <text evidence="1">The sequence shown here is derived from an EMBL/GenBank/DDBJ whole genome shotgun (WGS) entry which is preliminary data.</text>
</comment>
<dbReference type="Proteomes" id="UP001500668">
    <property type="component" value="Unassembled WGS sequence"/>
</dbReference>
<name>A0ABN1GVJ0_9ACTN</name>
<dbReference type="EMBL" id="BAAACA010000043">
    <property type="protein sequence ID" value="GAA0620895.1"/>
    <property type="molecule type" value="Genomic_DNA"/>
</dbReference>